<comment type="subcellular location">
    <subcellularLocation>
        <location evidence="1">Cell membrane</location>
        <topology evidence="1">Multi-pass membrane protein</topology>
    </subcellularLocation>
</comment>
<feature type="domain" description="Type II secretion system protein GspF" evidence="8">
    <location>
        <begin position="267"/>
        <end position="388"/>
    </location>
</feature>
<evidence type="ECO:0000256" key="5">
    <source>
        <dbReference type="ARBA" id="ARBA00022989"/>
    </source>
</evidence>
<sequence>MEFVYIGLNARGEKVKGYIEAENEVVAVKILKEQGLTPLQVRKSTIFSLKPRYRVKRKELILFTMQLHSIISSGVPITVGLESLRDEAVSKDLKKVIEEIRLALLQGSSLYEAFSRFKTVFPPYYLGALKVGEESGTLPKTLERIVNVMQREEEQKDKTIKALIYPAFAVTTISIAAIFYLFYVLPRVIDLVKGLGTSLPFITVFVITVIGFLKKFFFLFVILLIVVIVALILMYQQKSTRVIIEKVLVEKLGILSDVLVKSFYAHFTTFLALMLEAGIDMSTALELLTFSTGNLYLVNLIERLKTLVTSGQRLGEAVRNLGFPPLFCSMVSIGEETGTLPKQLNSLSFYYESELTRTVERLQAILEPVLIIFIGVFAALIFVSVLLPIYLTIGSIR</sequence>
<dbReference type="PRINTS" id="PR00812">
    <property type="entry name" value="BCTERIALGSPF"/>
</dbReference>
<organism evidence="9">
    <name type="scientific">candidate division WOR-3 bacterium</name>
    <dbReference type="NCBI Taxonomy" id="2052148"/>
    <lineage>
        <taxon>Bacteria</taxon>
        <taxon>Bacteria division WOR-3</taxon>
    </lineage>
</organism>
<feature type="transmembrane region" description="Helical" evidence="7">
    <location>
        <begin position="369"/>
        <end position="391"/>
    </location>
</feature>
<dbReference type="InterPro" id="IPR042094">
    <property type="entry name" value="T2SS_GspF_sf"/>
</dbReference>
<keyword evidence="6 7" id="KW-0472">Membrane</keyword>
<feature type="transmembrane region" description="Helical" evidence="7">
    <location>
        <begin position="191"/>
        <end position="210"/>
    </location>
</feature>
<reference evidence="9" key="1">
    <citation type="journal article" date="2020" name="mSystems">
        <title>Genome- and Community-Level Interaction Insights into Carbon Utilization and Element Cycling Functions of Hydrothermarchaeota in Hydrothermal Sediment.</title>
        <authorList>
            <person name="Zhou Z."/>
            <person name="Liu Y."/>
            <person name="Xu W."/>
            <person name="Pan J."/>
            <person name="Luo Z.H."/>
            <person name="Li M."/>
        </authorList>
    </citation>
    <scope>NUCLEOTIDE SEQUENCE [LARGE SCALE GENOMIC DNA]</scope>
    <source>
        <strain evidence="9">SpSt-754</strain>
    </source>
</reference>
<comment type="similarity">
    <text evidence="2">Belongs to the GSP F family.</text>
</comment>
<dbReference type="PANTHER" id="PTHR30012">
    <property type="entry name" value="GENERAL SECRETION PATHWAY PROTEIN"/>
    <property type="match status" value="1"/>
</dbReference>
<evidence type="ECO:0000256" key="1">
    <source>
        <dbReference type="ARBA" id="ARBA00004651"/>
    </source>
</evidence>
<keyword evidence="5 7" id="KW-1133">Transmembrane helix</keyword>
<gene>
    <name evidence="9" type="ORF">ENV38_02560</name>
</gene>
<evidence type="ECO:0000256" key="6">
    <source>
        <dbReference type="ARBA" id="ARBA00023136"/>
    </source>
</evidence>
<dbReference type="InterPro" id="IPR018076">
    <property type="entry name" value="T2SS_GspF_dom"/>
</dbReference>
<proteinExistence type="inferred from homology"/>
<evidence type="ECO:0000256" key="2">
    <source>
        <dbReference type="ARBA" id="ARBA00005745"/>
    </source>
</evidence>
<name>A0A7V3NUZ5_UNCW3</name>
<evidence type="ECO:0000256" key="7">
    <source>
        <dbReference type="SAM" id="Phobius"/>
    </source>
</evidence>
<feature type="transmembrane region" description="Helical" evidence="7">
    <location>
        <begin position="163"/>
        <end position="184"/>
    </location>
</feature>
<dbReference type="InterPro" id="IPR003004">
    <property type="entry name" value="GspF/PilC"/>
</dbReference>
<feature type="transmembrane region" description="Helical" evidence="7">
    <location>
        <begin position="216"/>
        <end position="235"/>
    </location>
</feature>
<comment type="caution">
    <text evidence="9">The sequence shown here is derived from an EMBL/GenBank/DDBJ whole genome shotgun (WGS) entry which is preliminary data.</text>
</comment>
<protein>
    <submittedName>
        <fullName evidence="9">Type II secretion system F family protein</fullName>
    </submittedName>
</protein>
<feature type="domain" description="Type II secretion system protein GspF" evidence="8">
    <location>
        <begin position="63"/>
        <end position="186"/>
    </location>
</feature>
<keyword evidence="3" id="KW-1003">Cell membrane</keyword>
<evidence type="ECO:0000313" key="9">
    <source>
        <dbReference type="EMBL" id="HGB35774.1"/>
    </source>
</evidence>
<accession>A0A7V3NUZ5</accession>
<evidence type="ECO:0000259" key="8">
    <source>
        <dbReference type="Pfam" id="PF00482"/>
    </source>
</evidence>
<dbReference type="Gene3D" id="1.20.81.30">
    <property type="entry name" value="Type II secretion system (T2SS), domain F"/>
    <property type="match status" value="2"/>
</dbReference>
<dbReference type="PANTHER" id="PTHR30012:SF0">
    <property type="entry name" value="TYPE II SECRETION SYSTEM PROTEIN F-RELATED"/>
    <property type="match status" value="1"/>
</dbReference>
<dbReference type="GO" id="GO:0005886">
    <property type="term" value="C:plasma membrane"/>
    <property type="evidence" value="ECO:0007669"/>
    <property type="project" value="UniProtKB-SubCell"/>
</dbReference>
<dbReference type="AlphaFoldDB" id="A0A7V3NUZ5"/>
<keyword evidence="4 7" id="KW-0812">Transmembrane</keyword>
<evidence type="ECO:0000256" key="4">
    <source>
        <dbReference type="ARBA" id="ARBA00022692"/>
    </source>
</evidence>
<dbReference type="EMBL" id="DTGD01000098">
    <property type="protein sequence ID" value="HGB35774.1"/>
    <property type="molecule type" value="Genomic_DNA"/>
</dbReference>
<dbReference type="Pfam" id="PF00482">
    <property type="entry name" value="T2SSF"/>
    <property type="match status" value="2"/>
</dbReference>
<evidence type="ECO:0000256" key="3">
    <source>
        <dbReference type="ARBA" id="ARBA00022475"/>
    </source>
</evidence>